<organism evidence="5 6">
    <name type="scientific">Coptis chinensis</name>
    <dbReference type="NCBI Taxonomy" id="261450"/>
    <lineage>
        <taxon>Eukaryota</taxon>
        <taxon>Viridiplantae</taxon>
        <taxon>Streptophyta</taxon>
        <taxon>Embryophyta</taxon>
        <taxon>Tracheophyta</taxon>
        <taxon>Spermatophyta</taxon>
        <taxon>Magnoliopsida</taxon>
        <taxon>Ranunculales</taxon>
        <taxon>Ranunculaceae</taxon>
        <taxon>Coptidoideae</taxon>
        <taxon>Coptis</taxon>
    </lineage>
</organism>
<dbReference type="InterPro" id="IPR015943">
    <property type="entry name" value="WD40/YVTN_repeat-like_dom_sf"/>
</dbReference>
<keyword evidence="1 3" id="KW-0853">WD repeat</keyword>
<dbReference type="Pfam" id="PF00400">
    <property type="entry name" value="WD40"/>
    <property type="match status" value="2"/>
</dbReference>
<sequence length="547" mass="60016">MVLALWSIFCCQVAATTLIELCHRIGPDLTTLHVLPQLKELFDELAFSKETTNRSNPFGRNLKFAKSKLDTVQVESRMDLVLLLYPSFASILGIEKLRQCCACWLLLEQILQRSYNWKWEYSGGMPRIVPESIIAHRPMVSKTSSSDYNPAKMLLNGVGWSIPQSQGARSVNNLSYKQSNDHQGAPLTRHYLTSNQGKREPWLWYPSPATSCDRPDFLARSAGPKDELPWKIRASIVHSVRAHPGALRALAVCPDECTVFTGGVGPGFKGTVQKWELQRIECVSVLCNFQVVNDICVLSSSGRVASCDGTIHVWNSHTAKLIAVHAELSPISAHPANPLSAASRVNSEHTNMLNSNTLSGGILSSAFGGGLYTCMHYLEHEDKLIAGTGNGSLRFIDVAQDKKLHIWKSEPFESSFSSVISAVCSCGSDRKQSNRGAASSSLIATGLSSGHCRLLDARSGSVVAFWRAHDGYITTLASPEDHLLVSSSLDKTLRVWDLRNCSWSSPSHNVFRGHSDGINGFFVWGQDVISISRNKIGLCSLSRSATD</sequence>
<dbReference type="OrthoDB" id="25906at2759"/>
<dbReference type="InterPro" id="IPR001680">
    <property type="entry name" value="WD40_rpt"/>
</dbReference>
<feature type="signal peptide" evidence="4">
    <location>
        <begin position="1"/>
        <end position="15"/>
    </location>
</feature>
<dbReference type="PROSITE" id="PS00678">
    <property type="entry name" value="WD_REPEATS_1"/>
    <property type="match status" value="1"/>
</dbReference>
<dbReference type="Gene3D" id="2.130.10.10">
    <property type="entry name" value="YVTN repeat-like/Quinoprotein amine dehydrogenase"/>
    <property type="match status" value="2"/>
</dbReference>
<evidence type="ECO:0000256" key="4">
    <source>
        <dbReference type="SAM" id="SignalP"/>
    </source>
</evidence>
<dbReference type="PROSITE" id="PS50294">
    <property type="entry name" value="WD_REPEATS_REGION"/>
    <property type="match status" value="1"/>
</dbReference>
<evidence type="ECO:0000256" key="3">
    <source>
        <dbReference type="PROSITE-ProRule" id="PRU00221"/>
    </source>
</evidence>
<protein>
    <submittedName>
        <fullName evidence="5">Uncharacterized protein</fullName>
    </submittedName>
</protein>
<dbReference type="PANTHER" id="PTHR46866">
    <property type="entry name" value="GH12955P"/>
    <property type="match status" value="1"/>
</dbReference>
<keyword evidence="2" id="KW-0677">Repeat</keyword>
<evidence type="ECO:0000256" key="2">
    <source>
        <dbReference type="ARBA" id="ARBA00022737"/>
    </source>
</evidence>
<reference evidence="5 6" key="1">
    <citation type="submission" date="2020-10" db="EMBL/GenBank/DDBJ databases">
        <title>The Coptis chinensis genome and diversification of protoberbering-type alkaloids.</title>
        <authorList>
            <person name="Wang B."/>
            <person name="Shu S."/>
            <person name="Song C."/>
            <person name="Liu Y."/>
        </authorList>
    </citation>
    <scope>NUCLEOTIDE SEQUENCE [LARGE SCALE GENOMIC DNA]</scope>
    <source>
        <strain evidence="5">HL-2020</strain>
        <tissue evidence="5">Leaf</tissue>
    </source>
</reference>
<evidence type="ECO:0000256" key="1">
    <source>
        <dbReference type="ARBA" id="ARBA00022574"/>
    </source>
</evidence>
<keyword evidence="6" id="KW-1185">Reference proteome</keyword>
<evidence type="ECO:0000313" key="5">
    <source>
        <dbReference type="EMBL" id="KAF9619917.1"/>
    </source>
</evidence>
<feature type="chain" id="PRO_5032799219" evidence="4">
    <location>
        <begin position="16"/>
        <end position="547"/>
    </location>
</feature>
<dbReference type="EMBL" id="JADFTS010000002">
    <property type="protein sequence ID" value="KAF9619917.1"/>
    <property type="molecule type" value="Genomic_DNA"/>
</dbReference>
<name>A0A835INR2_9MAGN</name>
<dbReference type="InterPro" id="IPR036322">
    <property type="entry name" value="WD40_repeat_dom_sf"/>
</dbReference>
<feature type="repeat" description="WD" evidence="3">
    <location>
        <begin position="466"/>
        <end position="500"/>
    </location>
</feature>
<dbReference type="AlphaFoldDB" id="A0A835INR2"/>
<comment type="caution">
    <text evidence="5">The sequence shown here is derived from an EMBL/GenBank/DDBJ whole genome shotgun (WGS) entry which is preliminary data.</text>
</comment>
<dbReference type="InterPro" id="IPR019775">
    <property type="entry name" value="WD40_repeat_CS"/>
</dbReference>
<evidence type="ECO:0000313" key="6">
    <source>
        <dbReference type="Proteomes" id="UP000631114"/>
    </source>
</evidence>
<gene>
    <name evidence="5" type="ORF">IFM89_010228</name>
</gene>
<accession>A0A835INR2</accession>
<dbReference type="PROSITE" id="PS50082">
    <property type="entry name" value="WD_REPEATS_2"/>
    <property type="match status" value="1"/>
</dbReference>
<dbReference type="SMART" id="SM00320">
    <property type="entry name" value="WD40"/>
    <property type="match status" value="5"/>
</dbReference>
<dbReference type="PANTHER" id="PTHR46866:SF1">
    <property type="entry name" value="GH12955P"/>
    <property type="match status" value="1"/>
</dbReference>
<proteinExistence type="predicted"/>
<keyword evidence="4" id="KW-0732">Signal</keyword>
<dbReference type="SUPFAM" id="SSF50978">
    <property type="entry name" value="WD40 repeat-like"/>
    <property type="match status" value="1"/>
</dbReference>
<feature type="non-terminal residue" evidence="5">
    <location>
        <position position="547"/>
    </location>
</feature>
<dbReference type="Proteomes" id="UP000631114">
    <property type="component" value="Unassembled WGS sequence"/>
</dbReference>